<evidence type="ECO:0000256" key="9">
    <source>
        <dbReference type="SAM" id="Phobius"/>
    </source>
</evidence>
<evidence type="ECO:0000256" key="4">
    <source>
        <dbReference type="ARBA" id="ARBA00022475"/>
    </source>
</evidence>
<comment type="subcellular location">
    <subcellularLocation>
        <location evidence="1">Cell membrane</location>
        <topology evidence="1">Multi-pass membrane protein</topology>
    </subcellularLocation>
</comment>
<evidence type="ECO:0000256" key="3">
    <source>
        <dbReference type="ARBA" id="ARBA00006263"/>
    </source>
</evidence>
<evidence type="ECO:0000313" key="11">
    <source>
        <dbReference type="Proteomes" id="UP001597380"/>
    </source>
</evidence>
<organism evidence="10 11">
    <name type="scientific">Corallincola platygyrae</name>
    <dbReference type="NCBI Taxonomy" id="1193278"/>
    <lineage>
        <taxon>Bacteria</taxon>
        <taxon>Pseudomonadati</taxon>
        <taxon>Pseudomonadota</taxon>
        <taxon>Gammaproteobacteria</taxon>
        <taxon>Alteromonadales</taxon>
        <taxon>Psychromonadaceae</taxon>
        <taxon>Corallincola</taxon>
    </lineage>
</organism>
<feature type="transmembrane region" description="Helical" evidence="9">
    <location>
        <begin position="304"/>
        <end position="324"/>
    </location>
</feature>
<feature type="transmembrane region" description="Helical" evidence="9">
    <location>
        <begin position="163"/>
        <end position="183"/>
    </location>
</feature>
<evidence type="ECO:0000256" key="8">
    <source>
        <dbReference type="ARBA" id="ARBA00023136"/>
    </source>
</evidence>
<feature type="transmembrane region" description="Helical" evidence="9">
    <location>
        <begin position="203"/>
        <end position="228"/>
    </location>
</feature>
<keyword evidence="11" id="KW-1185">Reference proteome</keyword>
<dbReference type="RefSeq" id="WP_345339255.1">
    <property type="nucleotide sequence ID" value="NZ_BAABLI010000008.1"/>
</dbReference>
<keyword evidence="7 9" id="KW-1133">Transmembrane helix</keyword>
<evidence type="ECO:0000256" key="7">
    <source>
        <dbReference type="ARBA" id="ARBA00022989"/>
    </source>
</evidence>
<dbReference type="PANTHER" id="PTHR34308:SF1">
    <property type="entry name" value="COBALAMIN BIOSYNTHESIS PROTEIN CBIB"/>
    <property type="match status" value="1"/>
</dbReference>
<comment type="similarity">
    <text evidence="3">Belongs to the CobD/CbiB family.</text>
</comment>
<dbReference type="Pfam" id="PF03186">
    <property type="entry name" value="CobD_Cbib"/>
    <property type="match status" value="1"/>
</dbReference>
<feature type="transmembrane region" description="Helical" evidence="9">
    <location>
        <begin position="66"/>
        <end position="89"/>
    </location>
</feature>
<reference evidence="11" key="1">
    <citation type="journal article" date="2019" name="Int. J. Syst. Evol. Microbiol.">
        <title>The Global Catalogue of Microorganisms (GCM) 10K type strain sequencing project: providing services to taxonomists for standard genome sequencing and annotation.</title>
        <authorList>
            <consortium name="The Broad Institute Genomics Platform"/>
            <consortium name="The Broad Institute Genome Sequencing Center for Infectious Disease"/>
            <person name="Wu L."/>
            <person name="Ma J."/>
        </authorList>
    </citation>
    <scope>NUCLEOTIDE SEQUENCE [LARGE SCALE GENOMIC DNA]</scope>
    <source>
        <strain evidence="11">CGMCC 1.10992</strain>
    </source>
</reference>
<comment type="caution">
    <text evidence="10">The sequence shown here is derived from an EMBL/GenBank/DDBJ whole genome shotgun (WGS) entry which is preliminary data.</text>
</comment>
<keyword evidence="6 9" id="KW-0812">Transmembrane</keyword>
<keyword evidence="4" id="KW-1003">Cell membrane</keyword>
<gene>
    <name evidence="10" type="ORF">ACFSJ3_10235</name>
</gene>
<comment type="pathway">
    <text evidence="2">Cofactor biosynthesis; adenosylcobalamin biosynthesis.</text>
</comment>
<evidence type="ECO:0000256" key="2">
    <source>
        <dbReference type="ARBA" id="ARBA00004953"/>
    </source>
</evidence>
<keyword evidence="5" id="KW-0169">Cobalamin biosynthesis</keyword>
<accession>A0ABW4XLI4</accession>
<dbReference type="InterPro" id="IPR004485">
    <property type="entry name" value="Cobalamin_biosynth_CobD/CbiB"/>
</dbReference>
<evidence type="ECO:0000256" key="1">
    <source>
        <dbReference type="ARBA" id="ARBA00004651"/>
    </source>
</evidence>
<dbReference type="Proteomes" id="UP001597380">
    <property type="component" value="Unassembled WGS sequence"/>
</dbReference>
<proteinExistence type="inferred from homology"/>
<sequence>MEAVSSSLPWLNTLSTPLVLLGVLLLHRYLPLPEHYHPLALLRGLATNLQKKVFPSSDRPPSQQQIASVLGATLLILPFVLILLILGGLSEYPALWQGLMLYLSLDWEHSRRRAINIAAQLEKGYKVQARESLGHLVCRKSARLSSLGILKATIESVLQRANLQLFAVLFWYVIAGGVAALTYRGIRELAMQWNPKREKFRYFGAPISAMVLVLDWLPARLLALSYALSGNLSRWAKHSLNWLGKFPNNQAGLLVSCGADALKTELGGPLYYDKHKQQRPRINQGTAPEPITIIKALSLIRNSIGFWIALLLMGYCGLLLLELLGV</sequence>
<evidence type="ECO:0000256" key="6">
    <source>
        <dbReference type="ARBA" id="ARBA00022692"/>
    </source>
</evidence>
<feature type="transmembrane region" description="Helical" evidence="9">
    <location>
        <begin position="6"/>
        <end position="26"/>
    </location>
</feature>
<name>A0ABW4XLI4_9GAMM</name>
<dbReference type="EMBL" id="JBHUHT010000012">
    <property type="protein sequence ID" value="MFD2096361.1"/>
    <property type="molecule type" value="Genomic_DNA"/>
</dbReference>
<protein>
    <submittedName>
        <fullName evidence="10">Cobalamin biosynthesis protein</fullName>
    </submittedName>
</protein>
<keyword evidence="8 9" id="KW-0472">Membrane</keyword>
<dbReference type="PANTHER" id="PTHR34308">
    <property type="entry name" value="COBALAMIN BIOSYNTHESIS PROTEIN CBIB"/>
    <property type="match status" value="1"/>
</dbReference>
<evidence type="ECO:0000256" key="5">
    <source>
        <dbReference type="ARBA" id="ARBA00022573"/>
    </source>
</evidence>
<evidence type="ECO:0000313" key="10">
    <source>
        <dbReference type="EMBL" id="MFD2096361.1"/>
    </source>
</evidence>